<evidence type="ECO:0000313" key="7">
    <source>
        <dbReference type="Proteomes" id="UP000274756"/>
    </source>
</evidence>
<comment type="subcellular location">
    <subcellularLocation>
        <location evidence="1">Nucleus</location>
    </subcellularLocation>
</comment>
<organism evidence="6 8">
    <name type="scientific">Dracunculus medinensis</name>
    <name type="common">Guinea worm</name>
    <dbReference type="NCBI Taxonomy" id="318479"/>
    <lineage>
        <taxon>Eukaryota</taxon>
        <taxon>Metazoa</taxon>
        <taxon>Ecdysozoa</taxon>
        <taxon>Nematoda</taxon>
        <taxon>Chromadorea</taxon>
        <taxon>Rhabditida</taxon>
        <taxon>Spirurina</taxon>
        <taxon>Dracunculoidea</taxon>
        <taxon>Dracunculidae</taxon>
        <taxon>Dracunculus</taxon>
    </lineage>
</organism>
<evidence type="ECO:0000256" key="4">
    <source>
        <dbReference type="ARBA" id="ARBA00023242"/>
    </source>
</evidence>
<dbReference type="STRING" id="318479.A0A0N4UBU6"/>
<dbReference type="Gene3D" id="1.25.40.700">
    <property type="match status" value="1"/>
</dbReference>
<reference evidence="8" key="1">
    <citation type="submission" date="2016-04" db="UniProtKB">
        <authorList>
            <consortium name="WormBaseParasite"/>
        </authorList>
    </citation>
    <scope>IDENTIFICATION</scope>
</reference>
<evidence type="ECO:0000313" key="5">
    <source>
        <dbReference type="EMBL" id="VDN58610.1"/>
    </source>
</evidence>
<dbReference type="Proteomes" id="UP000038040">
    <property type="component" value="Unplaced"/>
</dbReference>
<protein>
    <submittedName>
        <fullName evidence="8">Nucleoporin_N domain-containing protein</fullName>
    </submittedName>
</protein>
<proteinExistence type="inferred from homology"/>
<dbReference type="GO" id="GO:0006606">
    <property type="term" value="P:protein import into nucleus"/>
    <property type="evidence" value="ECO:0007669"/>
    <property type="project" value="TreeGrafter"/>
</dbReference>
<name>A0A0N4UBU6_DRAME</name>
<keyword evidence="3" id="KW-0813">Transport</keyword>
<dbReference type="Gene3D" id="2.130.10.10">
    <property type="entry name" value="YVTN repeat-like/Quinoprotein amine dehydrogenase"/>
    <property type="match status" value="1"/>
</dbReference>
<evidence type="ECO:0000256" key="1">
    <source>
        <dbReference type="ARBA" id="ARBA00004123"/>
    </source>
</evidence>
<dbReference type="InterPro" id="IPR037624">
    <property type="entry name" value="Nup133-like"/>
</dbReference>
<keyword evidence="4" id="KW-0539">Nucleus</keyword>
<dbReference type="AlphaFoldDB" id="A0A0N4UBU6"/>
<keyword evidence="7" id="KW-1185">Reference proteome</keyword>
<comment type="similarity">
    <text evidence="2">Belongs to the nucleoporin Nup133 family.</text>
</comment>
<evidence type="ECO:0000256" key="3">
    <source>
        <dbReference type="ARBA" id="ARBA00022448"/>
    </source>
</evidence>
<evidence type="ECO:0000313" key="6">
    <source>
        <dbReference type="Proteomes" id="UP000038040"/>
    </source>
</evidence>
<dbReference type="GO" id="GO:0031080">
    <property type="term" value="C:nuclear pore outer ring"/>
    <property type="evidence" value="ECO:0007669"/>
    <property type="project" value="TreeGrafter"/>
</dbReference>
<dbReference type="PANTHER" id="PTHR13405:SF11">
    <property type="entry name" value="NUCLEAR PORE COMPLEX PROTEIN NUP133"/>
    <property type="match status" value="1"/>
</dbReference>
<dbReference type="GO" id="GO:0016973">
    <property type="term" value="P:poly(A)+ mRNA export from nucleus"/>
    <property type="evidence" value="ECO:0007669"/>
    <property type="project" value="TreeGrafter"/>
</dbReference>
<dbReference type="WBParaSite" id="DME_0000470001-mRNA-1">
    <property type="protein sequence ID" value="DME_0000470001-mRNA-1"/>
    <property type="gene ID" value="DME_0000470001"/>
</dbReference>
<evidence type="ECO:0000256" key="2">
    <source>
        <dbReference type="ARBA" id="ARBA00005569"/>
    </source>
</evidence>
<dbReference type="InterPro" id="IPR015943">
    <property type="entry name" value="WD40/YVTN_repeat-like_dom_sf"/>
</dbReference>
<sequence length="1156" mass="132540">MELVEELAVELVEDDYPGLVKEAIAEQGSQKNGIQFNSCATLSSIGYVRMIVGRNLFVWNFTNEDKTFETPKQLLLPPSGLPYSVATTSIYLNTGFSDPGVLAVSPEGVIRHWPVVGRQFNDSVVELQSEVALSLLVLNGHGSDTLHFLLSTTTCSFFLLSVEHTASTDKPHWPSVSVIAKLIYSDIKRGIGSRVTSVLFGGITPIRSHLIKSLIYEETSGDSESENGFEVIKCFKNRVSNMFILALKESELELYSISPPAKLWIYNLSERPKLLQMTSGESEYLVCKPELLKIWLIDAVNFRSGMFVLLACSKLSSNAVVHFGIGYIADYGRDVMPSGFEWFQIMKLSSGELYRSSDEQCFMKISLRVPTRLRSGSHEFTEGIVMVTSKSVYAIRLPNILDNHAFPTIYSLKLEDEIISSATDANFSYVFLRDGGLYRIRLLPRGFDATLAQSIKINLFNSQEMPTSFPSEGRLLANAFLSFTKGDMLNARTILNDLLAIRHTTMAQLCIEFAVGIVNDIPNDKRWIDAGYEPKNTSLSDQSFLIEVHLAVQKKKILAMFVLFIQSMQLNFQVVFASLSLFYFSTCLREVYFQFDKVIKTVLTDSRSARSQLTELIEKLEIAIAIYDVRYNEFLECQRPVMISAIKRAVDAEEHFRNEFSFTLALYDYFFQKITKIDRIFTFLLEEQKLKIKDNLGQDIAIKWVEDSTFVVAKALEAVTLIRAENPFHTGDDLLWTQQKPFVDLIIAQVDIALEVARTHKKLDTFSFFETILKISFFILEQMDSASVDKSAFIQKFFNINVNAAIDLAKFFKDYISLIKYVENLPYNEMIKKIKEFKSAVDSPDFNAVLYEFYFRKGYIKELREETGDFCDEFFATHKKISWLRYLDRGEYEKAYRCLKTLIQQCEDIMEKKLYLSFAKLCLLSADSVDEDSLAEIHNSFSVIKHQEEIPLDLTKKIIPKVISASDDGKKKMRPLTIEELIQINLSDTDEERVLSSYSRALRIFISLVQDTSAEFHSELIGSLRSKIWLSILRSDITDWPTLNLDAVKNTKFCLVLDWMLDAEIDSRYKIKALPNVHELVNVMPELKDFPSTALLFEAEEEKAREKLMNSVVYENEFENRIPYRPPVKSNLIHDEDENHREKISFYKSYRWKWEV</sequence>
<dbReference type="PANTHER" id="PTHR13405">
    <property type="entry name" value="NUCLEAR PORE COMPLEX PROTEIN NUP133"/>
    <property type="match status" value="1"/>
</dbReference>
<dbReference type="OrthoDB" id="103454at2759"/>
<accession>A0A0N4UBU6</accession>
<reference evidence="5 7" key="2">
    <citation type="submission" date="2018-11" db="EMBL/GenBank/DDBJ databases">
        <authorList>
            <consortium name="Pathogen Informatics"/>
        </authorList>
    </citation>
    <scope>NUCLEOTIDE SEQUENCE [LARGE SCALE GENOMIC DNA]</scope>
</reference>
<gene>
    <name evidence="5" type="ORF">DME_LOCUS8583</name>
</gene>
<dbReference type="SUPFAM" id="SSF117289">
    <property type="entry name" value="Nucleoporin domain"/>
    <property type="match status" value="1"/>
</dbReference>
<dbReference type="Gene3D" id="1.20.58.1380">
    <property type="match status" value="1"/>
</dbReference>
<dbReference type="EMBL" id="UYYG01001170">
    <property type="protein sequence ID" value="VDN58610.1"/>
    <property type="molecule type" value="Genomic_DNA"/>
</dbReference>
<dbReference type="Proteomes" id="UP000274756">
    <property type="component" value="Unassembled WGS sequence"/>
</dbReference>
<dbReference type="GO" id="GO:0000972">
    <property type="term" value="P:transcription-dependent tethering of RNA polymerase II gene DNA at nuclear periphery"/>
    <property type="evidence" value="ECO:0007669"/>
    <property type="project" value="TreeGrafter"/>
</dbReference>
<evidence type="ECO:0000313" key="8">
    <source>
        <dbReference type="WBParaSite" id="DME_0000470001-mRNA-1"/>
    </source>
</evidence>
<dbReference type="GO" id="GO:0017056">
    <property type="term" value="F:structural constituent of nuclear pore"/>
    <property type="evidence" value="ECO:0007669"/>
    <property type="project" value="InterPro"/>
</dbReference>